<dbReference type="InterPro" id="IPR007686">
    <property type="entry name" value="YutG/PgpA"/>
</dbReference>
<evidence type="ECO:0000313" key="4">
    <source>
        <dbReference type="Proteomes" id="UP000055590"/>
    </source>
</evidence>
<feature type="domain" description="YutG/PgpA" evidence="2">
    <location>
        <begin position="21"/>
        <end position="157"/>
    </location>
</feature>
<dbReference type="InterPro" id="IPR026037">
    <property type="entry name" value="PgpA"/>
</dbReference>
<dbReference type="GO" id="GO:0008962">
    <property type="term" value="F:phosphatidylglycerophosphatase activity"/>
    <property type="evidence" value="ECO:0007669"/>
    <property type="project" value="InterPro"/>
</dbReference>
<dbReference type="UniPathway" id="UPA00084">
    <property type="reaction ID" value="UER00504"/>
</dbReference>
<evidence type="ECO:0000259" key="2">
    <source>
        <dbReference type="Pfam" id="PF04608"/>
    </source>
</evidence>
<protein>
    <submittedName>
        <fullName evidence="3">Phosphatidylglycerophosphatase A</fullName>
    </submittedName>
</protein>
<dbReference type="Proteomes" id="UP000055590">
    <property type="component" value="Chromosome"/>
</dbReference>
<feature type="transmembrane region" description="Helical" evidence="1">
    <location>
        <begin position="92"/>
        <end position="116"/>
    </location>
</feature>
<feature type="transmembrane region" description="Helical" evidence="1">
    <location>
        <begin position="54"/>
        <end position="72"/>
    </location>
</feature>
<feature type="transmembrane region" description="Helical" evidence="1">
    <location>
        <begin position="28"/>
        <end position="47"/>
    </location>
</feature>
<keyword evidence="1" id="KW-0472">Membrane</keyword>
<dbReference type="RefSeq" id="WP_205624710.1">
    <property type="nucleotide sequence ID" value="NZ_CP012332.1"/>
</dbReference>
<dbReference type="AlphaFoldDB" id="A0A0K1PE74"/>
<keyword evidence="4" id="KW-1185">Reference proteome</keyword>
<accession>A0A0K1PE74</accession>
<dbReference type="SUPFAM" id="SSF101307">
    <property type="entry name" value="YutG-like"/>
    <property type="match status" value="1"/>
</dbReference>
<dbReference type="GO" id="GO:0006655">
    <property type="term" value="P:phosphatidylglycerol biosynthetic process"/>
    <property type="evidence" value="ECO:0007669"/>
    <property type="project" value="UniProtKB-UniPathway"/>
</dbReference>
<proteinExistence type="predicted"/>
<reference evidence="3 4" key="1">
    <citation type="submission" date="2015-08" db="EMBL/GenBank/DDBJ databases">
        <authorList>
            <person name="Babu N.S."/>
            <person name="Beckwith C.J."/>
            <person name="Beseler K.G."/>
            <person name="Brison A."/>
            <person name="Carone J.V."/>
            <person name="Caskin T.P."/>
            <person name="Diamond M."/>
            <person name="Durham M.E."/>
            <person name="Foxe J.M."/>
            <person name="Go M."/>
            <person name="Henderson B.A."/>
            <person name="Jones I.B."/>
            <person name="McGettigan J.A."/>
            <person name="Micheletti S.J."/>
            <person name="Nasrallah M.E."/>
            <person name="Ortiz D."/>
            <person name="Piller C.R."/>
            <person name="Privatt S.R."/>
            <person name="Schneider S.L."/>
            <person name="Sharp S."/>
            <person name="Smith T.C."/>
            <person name="Stanton J.D."/>
            <person name="Ullery H.E."/>
            <person name="Wilson R.J."/>
            <person name="Serrano M.G."/>
            <person name="Buck G."/>
            <person name="Lee V."/>
            <person name="Wang Y."/>
            <person name="Carvalho R."/>
            <person name="Voegtly L."/>
            <person name="Shi R."/>
            <person name="Duckworth R."/>
            <person name="Johnson A."/>
            <person name="Loviza R."/>
            <person name="Walstead R."/>
            <person name="Shah Z."/>
            <person name="Kiflezghi M."/>
            <person name="Wade K."/>
            <person name="Ball S.L."/>
            <person name="Bradley K.W."/>
            <person name="Asai D.J."/>
            <person name="Bowman C.A."/>
            <person name="Russell D.A."/>
            <person name="Pope W.H."/>
            <person name="Jacobs-Sera D."/>
            <person name="Hendrix R.W."/>
            <person name="Hatfull G.F."/>
        </authorList>
    </citation>
    <scope>NUCLEOTIDE SEQUENCE [LARGE SCALE GENOMIC DNA]</scope>
    <source>
        <strain evidence="3 4">DSM 27710</strain>
    </source>
</reference>
<dbReference type="InterPro" id="IPR036681">
    <property type="entry name" value="PgpA-like_sf"/>
</dbReference>
<evidence type="ECO:0000313" key="3">
    <source>
        <dbReference type="EMBL" id="AKU91797.1"/>
    </source>
</evidence>
<organism evidence="3 4">
    <name type="scientific">Vulgatibacter incomptus</name>
    <dbReference type="NCBI Taxonomy" id="1391653"/>
    <lineage>
        <taxon>Bacteria</taxon>
        <taxon>Pseudomonadati</taxon>
        <taxon>Myxococcota</taxon>
        <taxon>Myxococcia</taxon>
        <taxon>Myxococcales</taxon>
        <taxon>Cystobacterineae</taxon>
        <taxon>Vulgatibacteraceae</taxon>
        <taxon>Vulgatibacter</taxon>
    </lineage>
</organism>
<keyword evidence="1" id="KW-0812">Transmembrane</keyword>
<gene>
    <name evidence="3" type="ORF">AKJ08_2184</name>
</gene>
<sequence>MARGEGLPKHTLWDRFAIVWSSGLGSGYFPVASGTFGTLAALPFAWMLSRIEPWWGWAACVALFTAVSVVTAHRAGQLHGVVDSKRIVSDEFAGLFITVGLLPFTWQVAVAGFFVFRVFDIVKPWPASYFDRKVHNGFGVTFDDVVAGVYARIVLEVLWRLGWLGAA</sequence>
<dbReference type="PANTHER" id="PTHR36305">
    <property type="entry name" value="PHOSPHATIDYLGLYCEROPHOSPHATASE A"/>
    <property type="match status" value="1"/>
</dbReference>
<dbReference type="PIRSF" id="PIRSF006162">
    <property type="entry name" value="PgpA"/>
    <property type="match status" value="1"/>
</dbReference>
<dbReference type="PANTHER" id="PTHR36305:SF1">
    <property type="entry name" value="PHOSPHATIDYLGLYCEROPHOSPHATASE A"/>
    <property type="match status" value="1"/>
</dbReference>
<name>A0A0K1PE74_9BACT</name>
<dbReference type="CDD" id="cd06971">
    <property type="entry name" value="PgpA"/>
    <property type="match status" value="1"/>
</dbReference>
<keyword evidence="1" id="KW-1133">Transmembrane helix</keyword>
<dbReference type="Pfam" id="PF04608">
    <property type="entry name" value="PgpA"/>
    <property type="match status" value="1"/>
</dbReference>
<dbReference type="EMBL" id="CP012332">
    <property type="protein sequence ID" value="AKU91797.1"/>
    <property type="molecule type" value="Genomic_DNA"/>
</dbReference>
<dbReference type="KEGG" id="vin:AKJ08_2184"/>
<dbReference type="STRING" id="1391653.AKJ08_2184"/>
<evidence type="ECO:0000256" key="1">
    <source>
        <dbReference type="SAM" id="Phobius"/>
    </source>
</evidence>